<dbReference type="EC" id="1.12.-.-" evidence="9"/>
<comment type="cofactor">
    <cofactor evidence="1 5 7">
        <name>pyridoxal 5'-phosphate</name>
        <dbReference type="ChEBI" id="CHEBI:597326"/>
    </cofactor>
</comment>
<organism evidence="9 10">
    <name type="scientific">Aquimixticola soesokkakensis</name>
    <dbReference type="NCBI Taxonomy" id="1519096"/>
    <lineage>
        <taxon>Bacteria</taxon>
        <taxon>Pseudomonadati</taxon>
        <taxon>Pseudomonadota</taxon>
        <taxon>Alphaproteobacteria</taxon>
        <taxon>Rhodobacterales</taxon>
        <taxon>Paracoccaceae</taxon>
        <taxon>Aquimixticola</taxon>
    </lineage>
</organism>
<feature type="binding site" evidence="4">
    <location>
        <position position="350"/>
    </location>
    <ligand>
        <name>substrate</name>
    </ligand>
</feature>
<dbReference type="PANTHER" id="PTHR21152">
    <property type="entry name" value="AMINOTRANSFERASE CLASS V"/>
    <property type="match status" value="1"/>
</dbReference>
<dbReference type="PROSITE" id="PS00595">
    <property type="entry name" value="AA_TRANSFER_CLASS_5"/>
    <property type="match status" value="1"/>
</dbReference>
<evidence type="ECO:0000259" key="8">
    <source>
        <dbReference type="Pfam" id="PF00266"/>
    </source>
</evidence>
<keyword evidence="3 5" id="KW-0663">Pyridoxal phosphate</keyword>
<dbReference type="SUPFAM" id="SSF53383">
    <property type="entry name" value="PLP-dependent transferases"/>
    <property type="match status" value="1"/>
</dbReference>
<evidence type="ECO:0000256" key="3">
    <source>
        <dbReference type="ARBA" id="ARBA00022898"/>
    </source>
</evidence>
<dbReference type="GO" id="GO:0016491">
    <property type="term" value="F:oxidoreductase activity"/>
    <property type="evidence" value="ECO:0007669"/>
    <property type="project" value="UniProtKB-KW"/>
</dbReference>
<dbReference type="EMBL" id="FWFS01000004">
    <property type="protein sequence ID" value="SLN37727.1"/>
    <property type="molecule type" value="Genomic_DNA"/>
</dbReference>
<feature type="modified residue" description="N6-(pyridoxal phosphate)lysine" evidence="5">
    <location>
        <position position="198"/>
    </location>
</feature>
<dbReference type="Gene3D" id="3.90.1150.10">
    <property type="entry name" value="Aspartate Aminotransferase, domain 1"/>
    <property type="match status" value="1"/>
</dbReference>
<evidence type="ECO:0000256" key="6">
    <source>
        <dbReference type="RuleBase" id="RU004075"/>
    </source>
</evidence>
<dbReference type="PANTHER" id="PTHR21152:SF40">
    <property type="entry name" value="ALANINE--GLYOXYLATE AMINOTRANSFERASE"/>
    <property type="match status" value="1"/>
</dbReference>
<dbReference type="FunFam" id="3.40.640.10:FF:000054">
    <property type="entry name" value="Serine--glyoxylate aminotransferase"/>
    <property type="match status" value="1"/>
</dbReference>
<dbReference type="PIRSF" id="PIRSF000524">
    <property type="entry name" value="SPT"/>
    <property type="match status" value="1"/>
</dbReference>
<dbReference type="Gene3D" id="3.40.640.10">
    <property type="entry name" value="Type I PLP-dependent aspartate aminotransferase-like (Major domain)"/>
    <property type="match status" value="1"/>
</dbReference>
<protein>
    <submittedName>
        <fullName evidence="9">Soluble hydrogenase 42 kDa subunit</fullName>
        <ecNumber evidence="9">1.12.-.-</ecNumber>
    </submittedName>
</protein>
<reference evidence="9 10" key="1">
    <citation type="submission" date="2017-03" db="EMBL/GenBank/DDBJ databases">
        <authorList>
            <person name="Afonso C.L."/>
            <person name="Miller P.J."/>
            <person name="Scott M.A."/>
            <person name="Spackman E."/>
            <person name="Goraichik I."/>
            <person name="Dimitrov K.M."/>
            <person name="Suarez D.L."/>
            <person name="Swayne D.E."/>
        </authorList>
    </citation>
    <scope>NUCLEOTIDE SEQUENCE [LARGE SCALE GENOMIC DNA]</scope>
    <source>
        <strain evidence="9 10">CECT 8620</strain>
    </source>
</reference>
<evidence type="ECO:0000256" key="4">
    <source>
        <dbReference type="PIRSR" id="PIRSR000524-1"/>
    </source>
</evidence>
<sequence length="396" mass="42277">MSLANGRTYLAIPGPSVMPERVLRAMMRSAPNIYTGEMVDMTHGLVPDLKTIAGTSQNLAMYITNGHGLWEASLSNVISRGDRVLSLVTGNFGSGWAGVARALGAQVAELDFGNRAALEVAQVINALKLDSHHTIKAVTCVHVDTATSVRNDIKALGAAMRDLGHPALLMVDCIASLGCDEFRFDDWNVDVMIAASQKGLMTPPGMGFIWFSDRALEAGKAADLRTPYWDWTGRATPAQLYEYFDGTAPTHHLYALRAAVDMILEEGLEAVWARHATLASAYHAAFAAWGCTELNIADPAARSNAVTTLRMTAPDATRLREWMEQEAGVTLGISLGLVDPASPEWHGFFRVGHMGHLNAHMVLGNIASLEAAFEALGIARGAGALEAATKVIAAGA</sequence>
<comment type="similarity">
    <text evidence="2 6">Belongs to the class-V pyridoxal-phosphate-dependent aminotransferase family.</text>
</comment>
<dbReference type="GO" id="GO:0019265">
    <property type="term" value="P:glycine biosynthetic process, by transamination of glyoxylate"/>
    <property type="evidence" value="ECO:0007669"/>
    <property type="project" value="TreeGrafter"/>
</dbReference>
<evidence type="ECO:0000313" key="10">
    <source>
        <dbReference type="Proteomes" id="UP000193862"/>
    </source>
</evidence>
<evidence type="ECO:0000256" key="1">
    <source>
        <dbReference type="ARBA" id="ARBA00001933"/>
    </source>
</evidence>
<dbReference type="InterPro" id="IPR000192">
    <property type="entry name" value="Aminotrans_V_dom"/>
</dbReference>
<dbReference type="Pfam" id="PF00266">
    <property type="entry name" value="Aminotran_5"/>
    <property type="match status" value="1"/>
</dbReference>
<dbReference type="GO" id="GO:0008453">
    <property type="term" value="F:alanine-glyoxylate transaminase activity"/>
    <property type="evidence" value="ECO:0007669"/>
    <property type="project" value="TreeGrafter"/>
</dbReference>
<dbReference type="InterPro" id="IPR020578">
    <property type="entry name" value="Aminotrans_V_PyrdxlP_BS"/>
</dbReference>
<gene>
    <name evidence="9" type="ORF">AQS8620_01396</name>
</gene>
<feature type="domain" description="Aminotransferase class V" evidence="8">
    <location>
        <begin position="76"/>
        <end position="329"/>
    </location>
</feature>
<dbReference type="InterPro" id="IPR024169">
    <property type="entry name" value="SP_NH2Trfase/AEP_transaminase"/>
</dbReference>
<name>A0A1Y5SH28_9RHOB</name>
<keyword evidence="10" id="KW-1185">Reference proteome</keyword>
<evidence type="ECO:0000256" key="2">
    <source>
        <dbReference type="ARBA" id="ARBA00009236"/>
    </source>
</evidence>
<accession>A0A1Y5SH28</accession>
<evidence type="ECO:0000256" key="7">
    <source>
        <dbReference type="RuleBase" id="RU004504"/>
    </source>
</evidence>
<dbReference type="InterPro" id="IPR015421">
    <property type="entry name" value="PyrdxlP-dep_Trfase_major"/>
</dbReference>
<dbReference type="RefSeq" id="WP_085836105.1">
    <property type="nucleotide sequence ID" value="NZ_FWFS01000004.1"/>
</dbReference>
<evidence type="ECO:0000256" key="5">
    <source>
        <dbReference type="PIRSR" id="PIRSR000524-50"/>
    </source>
</evidence>
<evidence type="ECO:0000313" key="9">
    <source>
        <dbReference type="EMBL" id="SLN37727.1"/>
    </source>
</evidence>
<dbReference type="InterPro" id="IPR015422">
    <property type="entry name" value="PyrdxlP-dep_Trfase_small"/>
</dbReference>
<dbReference type="InterPro" id="IPR015424">
    <property type="entry name" value="PyrdxlP-dep_Trfase"/>
</dbReference>
<dbReference type="GO" id="GO:0004760">
    <property type="term" value="F:L-serine-pyruvate transaminase activity"/>
    <property type="evidence" value="ECO:0007669"/>
    <property type="project" value="TreeGrafter"/>
</dbReference>
<dbReference type="AlphaFoldDB" id="A0A1Y5SH28"/>
<dbReference type="Proteomes" id="UP000193862">
    <property type="component" value="Unassembled WGS sequence"/>
</dbReference>
<proteinExistence type="inferred from homology"/>
<keyword evidence="9" id="KW-0560">Oxidoreductase</keyword>
<dbReference type="OrthoDB" id="389074at2"/>